<evidence type="ECO:0000313" key="1">
    <source>
        <dbReference type="EMBL" id="GAA4762755.1"/>
    </source>
</evidence>
<proteinExistence type="predicted"/>
<dbReference type="EMBL" id="BAABKO010000001">
    <property type="protein sequence ID" value="GAA4762755.1"/>
    <property type="molecule type" value="Genomic_DNA"/>
</dbReference>
<organism evidence="1 2">
    <name type="scientific">Microbacterium gilvum</name>
    <dbReference type="NCBI Taxonomy" id="1336204"/>
    <lineage>
        <taxon>Bacteria</taxon>
        <taxon>Bacillati</taxon>
        <taxon>Actinomycetota</taxon>
        <taxon>Actinomycetes</taxon>
        <taxon>Micrococcales</taxon>
        <taxon>Microbacteriaceae</taxon>
        <taxon>Microbacterium</taxon>
    </lineage>
</organism>
<comment type="caution">
    <text evidence="1">The sequence shown here is derived from an EMBL/GenBank/DDBJ whole genome shotgun (WGS) entry which is preliminary data.</text>
</comment>
<dbReference type="Proteomes" id="UP001501645">
    <property type="component" value="Unassembled WGS sequence"/>
</dbReference>
<sequence length="81" mass="8997">MATVHFLLAYSHKEQKLVSQDEFTDAKRATKAYADAEANHADDSDYEIVLIGSDSIETIMKTHGHYFSGDSNDLLAELSFA</sequence>
<reference evidence="2" key="1">
    <citation type="journal article" date="2019" name="Int. J. Syst. Evol. Microbiol.">
        <title>The Global Catalogue of Microorganisms (GCM) 10K type strain sequencing project: providing services to taxonomists for standard genome sequencing and annotation.</title>
        <authorList>
            <consortium name="The Broad Institute Genomics Platform"/>
            <consortium name="The Broad Institute Genome Sequencing Center for Infectious Disease"/>
            <person name="Wu L."/>
            <person name="Ma J."/>
        </authorList>
    </citation>
    <scope>NUCLEOTIDE SEQUENCE [LARGE SCALE GENOMIC DNA]</scope>
    <source>
        <strain evidence="2">JCM 18537</strain>
    </source>
</reference>
<dbReference type="RefSeq" id="WP_345434926.1">
    <property type="nucleotide sequence ID" value="NZ_BAABKO010000001.1"/>
</dbReference>
<gene>
    <name evidence="1" type="ORF">GCM10023351_01520</name>
</gene>
<evidence type="ECO:0000313" key="2">
    <source>
        <dbReference type="Proteomes" id="UP001501645"/>
    </source>
</evidence>
<accession>A0ABP8ZPW9</accession>
<protein>
    <submittedName>
        <fullName evidence="1">Uncharacterized protein</fullName>
    </submittedName>
</protein>
<keyword evidence="2" id="KW-1185">Reference proteome</keyword>
<name>A0ABP8ZPW9_9MICO</name>